<dbReference type="GO" id="GO:0008800">
    <property type="term" value="F:beta-lactamase activity"/>
    <property type="evidence" value="ECO:0007669"/>
    <property type="project" value="UniProtKB-EC"/>
</dbReference>
<dbReference type="EC" id="3.5.2.6" evidence="3"/>
<organism evidence="5 6">
    <name type="scientific">Runella slithyformis (strain ATCC 29530 / DSM 19594 / LMG 11500 / NCIMB 11436 / LSU 4)</name>
    <dbReference type="NCBI Taxonomy" id="761193"/>
    <lineage>
        <taxon>Bacteria</taxon>
        <taxon>Pseudomonadati</taxon>
        <taxon>Bacteroidota</taxon>
        <taxon>Cytophagia</taxon>
        <taxon>Cytophagales</taxon>
        <taxon>Spirosomataceae</taxon>
        <taxon>Runella</taxon>
    </lineage>
</organism>
<reference evidence="5 6" key="2">
    <citation type="journal article" date="2012" name="Stand. Genomic Sci.">
        <title>Complete genome sequence of the aquatic bacterium Runella slithyformis type strain (LSU 4(T)).</title>
        <authorList>
            <person name="Copeland A."/>
            <person name="Zhang X."/>
            <person name="Misra M."/>
            <person name="Lapidus A."/>
            <person name="Nolan M."/>
            <person name="Lucas S."/>
            <person name="Deshpande S."/>
            <person name="Cheng J.F."/>
            <person name="Tapia R."/>
            <person name="Goodwin L.A."/>
            <person name="Pitluck S."/>
            <person name="Liolios K."/>
            <person name="Pagani I."/>
            <person name="Ivanova N."/>
            <person name="Mikhailova N."/>
            <person name="Pati A."/>
            <person name="Chen A."/>
            <person name="Palaniappan K."/>
            <person name="Land M."/>
            <person name="Hauser L."/>
            <person name="Pan C."/>
            <person name="Jeffries C.D."/>
            <person name="Detter J.C."/>
            <person name="Brambilla E.M."/>
            <person name="Rohde M."/>
            <person name="Djao O.D."/>
            <person name="Goker M."/>
            <person name="Sikorski J."/>
            <person name="Tindall B.J."/>
            <person name="Woyke T."/>
            <person name="Bristow J."/>
            <person name="Eisen J.A."/>
            <person name="Markowitz V."/>
            <person name="Hugenholtz P."/>
            <person name="Kyrpides N.C."/>
            <person name="Klenk H.P."/>
            <person name="Mavromatis K."/>
        </authorList>
    </citation>
    <scope>NUCLEOTIDE SEQUENCE [LARGE SCALE GENOMIC DNA]</scope>
    <source>
        <strain evidence="6">ATCC 29530 / DSM 19594 / LMG 11500 / NCIMB 11436 / LSU 4</strain>
    </source>
</reference>
<comment type="catalytic activity">
    <reaction evidence="1">
        <text>a beta-lactam + H2O = a substituted beta-amino acid</text>
        <dbReference type="Rhea" id="RHEA:20401"/>
        <dbReference type="ChEBI" id="CHEBI:15377"/>
        <dbReference type="ChEBI" id="CHEBI:35627"/>
        <dbReference type="ChEBI" id="CHEBI:140347"/>
        <dbReference type="EC" id="3.5.2.6"/>
    </reaction>
</comment>
<sequence>MNRLLTFLMIGWALPAFSQKTPIKNLKEAILAKLATVEGTCAVAFKDLQTNQTLFINEKEAFHAASTMKTPVMIEVYKQAKAGKFRMTDSIMVKNEFKSIVDGTPFSLDIHNDSADGMYKKIGQKMTIYDLTYQMIIVSSNLATNILIDLVDAQKANATMRELGAGDIQVLRGVEDDKAFKLNMNNSVTAYDLHLIFEKIAKKKAIDNTASEAMIRILLDQKFNEIIPAQLPKEVKVAHKTGSITGVQHDSGIVFLPDGRKYVIILLSKGLSKTKEGIDALADVSGMIYDFVK</sequence>
<dbReference type="PANTHER" id="PTHR35333">
    <property type="entry name" value="BETA-LACTAMASE"/>
    <property type="match status" value="1"/>
</dbReference>
<dbReference type="KEGG" id="rsi:Runsl_3063"/>
<proteinExistence type="inferred from homology"/>
<dbReference type="InterPro" id="IPR045155">
    <property type="entry name" value="Beta-lactam_cat"/>
</dbReference>
<dbReference type="EMBL" id="CP002859">
    <property type="protein sequence ID" value="AEI49447.1"/>
    <property type="molecule type" value="Genomic_DNA"/>
</dbReference>
<comment type="similarity">
    <text evidence="2">Belongs to the class-A beta-lactamase family.</text>
</comment>
<dbReference type="InterPro" id="IPR000871">
    <property type="entry name" value="Beta-lactam_class-A"/>
</dbReference>
<dbReference type="RefSeq" id="WP_013928754.1">
    <property type="nucleotide sequence ID" value="NC_015703.1"/>
</dbReference>
<evidence type="ECO:0000313" key="5">
    <source>
        <dbReference type="EMBL" id="AEI49447.1"/>
    </source>
</evidence>
<accession>A0A7U3ZLN0</accession>
<dbReference type="Pfam" id="PF13354">
    <property type="entry name" value="Beta-lactamase2"/>
    <property type="match status" value="1"/>
</dbReference>
<evidence type="ECO:0000256" key="2">
    <source>
        <dbReference type="ARBA" id="ARBA00009009"/>
    </source>
</evidence>
<dbReference type="Proteomes" id="UP000000493">
    <property type="component" value="Chromosome"/>
</dbReference>
<reference evidence="6" key="1">
    <citation type="submission" date="2011-06" db="EMBL/GenBank/DDBJ databases">
        <title>The complete genome of chromosome of Runella slithyformis DSM 19594.</title>
        <authorList>
            <consortium name="US DOE Joint Genome Institute (JGI-PGF)"/>
            <person name="Lucas S."/>
            <person name="Han J."/>
            <person name="Lapidus A."/>
            <person name="Bruce D."/>
            <person name="Goodwin L."/>
            <person name="Pitluck S."/>
            <person name="Peters L."/>
            <person name="Kyrpides N."/>
            <person name="Mavromatis K."/>
            <person name="Ivanova N."/>
            <person name="Ovchinnikova G."/>
            <person name="Zhang X."/>
            <person name="Misra M."/>
            <person name="Detter J.C."/>
            <person name="Tapia R."/>
            <person name="Han C."/>
            <person name="Land M."/>
            <person name="Hauser L."/>
            <person name="Markowitz V."/>
            <person name="Cheng J.-F."/>
            <person name="Hugenholtz P."/>
            <person name="Woyke T."/>
            <person name="Wu D."/>
            <person name="Tindall B."/>
            <person name="Faehrich R."/>
            <person name="Brambilla E."/>
            <person name="Klenk H.-P."/>
            <person name="Eisen J.A."/>
        </authorList>
    </citation>
    <scope>NUCLEOTIDE SEQUENCE [LARGE SCALE GENOMIC DNA]</scope>
    <source>
        <strain evidence="6">ATCC 29530 / DSM 19594 / LMG 11500 / NCIMB 11436 / LSU 4</strain>
    </source>
</reference>
<evidence type="ECO:0000256" key="3">
    <source>
        <dbReference type="ARBA" id="ARBA00012865"/>
    </source>
</evidence>
<evidence type="ECO:0000259" key="4">
    <source>
        <dbReference type="Pfam" id="PF13354"/>
    </source>
</evidence>
<name>A0A7U3ZLN0_RUNSL</name>
<gene>
    <name evidence="5" type="ordered locus">Runsl_3063</name>
</gene>
<dbReference type="SUPFAM" id="SSF56601">
    <property type="entry name" value="beta-lactamase/transpeptidase-like"/>
    <property type="match status" value="1"/>
</dbReference>
<dbReference type="GO" id="GO:0046677">
    <property type="term" value="P:response to antibiotic"/>
    <property type="evidence" value="ECO:0007669"/>
    <property type="project" value="InterPro"/>
</dbReference>
<protein>
    <recommendedName>
        <fullName evidence="3">beta-lactamase</fullName>
        <ecNumber evidence="3">3.5.2.6</ecNumber>
    </recommendedName>
</protein>
<dbReference type="GO" id="GO:0030655">
    <property type="term" value="P:beta-lactam antibiotic catabolic process"/>
    <property type="evidence" value="ECO:0007669"/>
    <property type="project" value="InterPro"/>
</dbReference>
<evidence type="ECO:0000256" key="1">
    <source>
        <dbReference type="ARBA" id="ARBA00001526"/>
    </source>
</evidence>
<dbReference type="InterPro" id="IPR012338">
    <property type="entry name" value="Beta-lactam/transpept-like"/>
</dbReference>
<dbReference type="AlphaFoldDB" id="A0A7U3ZLN0"/>
<dbReference type="PANTHER" id="PTHR35333:SF3">
    <property type="entry name" value="BETA-LACTAMASE-TYPE TRANSPEPTIDASE FOLD CONTAINING PROTEIN"/>
    <property type="match status" value="1"/>
</dbReference>
<feature type="domain" description="Beta-lactamase class A catalytic" evidence="4">
    <location>
        <begin position="43"/>
        <end position="266"/>
    </location>
</feature>
<evidence type="ECO:0000313" key="6">
    <source>
        <dbReference type="Proteomes" id="UP000000493"/>
    </source>
</evidence>
<keyword evidence="6" id="KW-1185">Reference proteome</keyword>
<dbReference type="Gene3D" id="3.40.710.10">
    <property type="entry name" value="DD-peptidase/beta-lactamase superfamily"/>
    <property type="match status" value="1"/>
</dbReference>